<keyword evidence="6" id="KW-1185">Reference proteome</keyword>
<dbReference type="InterPro" id="IPR011057">
    <property type="entry name" value="Mss4-like_sf"/>
</dbReference>
<sequence length="151" mass="16768">MNILFEYTPTEPASYTSTMPTPAEYKDKLTDEQYNVLFHKSTEVPFSGEYDQTFADGEYACAACGTVLFDSDKKFDAQCCWPSFYDAKPGAAVFTDDSSLGMKRTEVTCATCGGHLGHMFEGEGLGVPTDQRYCINSLSLTFIPKEYPNHN</sequence>
<comment type="caution">
    <text evidence="5">The sequence shown here is derived from an EMBL/GenBank/DDBJ whole genome shotgun (WGS) entry which is preliminary data.</text>
</comment>
<dbReference type="PROSITE" id="PS51790">
    <property type="entry name" value="MSRB"/>
    <property type="match status" value="1"/>
</dbReference>
<evidence type="ECO:0000259" key="4">
    <source>
        <dbReference type="PROSITE" id="PS51790"/>
    </source>
</evidence>
<name>A0A4Q0AIF0_9BACT</name>
<dbReference type="GO" id="GO:0030091">
    <property type="term" value="P:protein repair"/>
    <property type="evidence" value="ECO:0007669"/>
    <property type="project" value="InterPro"/>
</dbReference>
<dbReference type="NCBIfam" id="TIGR00357">
    <property type="entry name" value="peptide-methionine (R)-S-oxide reductase MsrB"/>
    <property type="match status" value="1"/>
</dbReference>
<proteinExistence type="predicted"/>
<dbReference type="AlphaFoldDB" id="A0A4Q0AIF0"/>
<evidence type="ECO:0000313" key="6">
    <source>
        <dbReference type="Proteomes" id="UP000289257"/>
    </source>
</evidence>
<dbReference type="InterPro" id="IPR002579">
    <property type="entry name" value="Met_Sox_Rdtase_MsrB_dom"/>
</dbReference>
<reference evidence="5" key="1">
    <citation type="submission" date="2019-01" db="EMBL/GenBank/DDBJ databases">
        <title>Genomic signatures and co-occurrence patterns of the ultra-small Saccharimodia (Patescibacteria phylum) suggest a symbiotic lifestyle.</title>
        <authorList>
            <person name="Lemos L."/>
            <person name="Medeiros J."/>
            <person name="Andreote F."/>
            <person name="Fernandes G."/>
            <person name="Varani A."/>
            <person name="Oliveira G."/>
            <person name="Pylro V."/>
        </authorList>
    </citation>
    <scope>NUCLEOTIDE SEQUENCE [LARGE SCALE GENOMIC DNA]</scope>
    <source>
        <strain evidence="5">AMD02</strain>
    </source>
</reference>
<dbReference type="GO" id="GO:0005737">
    <property type="term" value="C:cytoplasm"/>
    <property type="evidence" value="ECO:0007669"/>
    <property type="project" value="TreeGrafter"/>
</dbReference>
<dbReference type="EC" id="1.8.4.12" evidence="1"/>
<evidence type="ECO:0000256" key="1">
    <source>
        <dbReference type="ARBA" id="ARBA00012499"/>
    </source>
</evidence>
<evidence type="ECO:0000313" key="5">
    <source>
        <dbReference type="EMBL" id="RWZ78418.1"/>
    </source>
</evidence>
<feature type="domain" description="MsrB" evidence="4">
    <location>
        <begin position="22"/>
        <end position="145"/>
    </location>
</feature>
<dbReference type="GO" id="GO:0033743">
    <property type="term" value="F:peptide-methionine (R)-S-oxide reductase activity"/>
    <property type="evidence" value="ECO:0007669"/>
    <property type="project" value="UniProtKB-EC"/>
</dbReference>
<gene>
    <name evidence="5" type="primary">msrB</name>
    <name evidence="5" type="ORF">EOT05_01505</name>
</gene>
<keyword evidence="2 5" id="KW-0560">Oxidoreductase</keyword>
<dbReference type="Proteomes" id="UP000289257">
    <property type="component" value="Unassembled WGS sequence"/>
</dbReference>
<accession>A0A4Q0AIF0</accession>
<evidence type="ECO:0000256" key="3">
    <source>
        <dbReference type="ARBA" id="ARBA00048488"/>
    </source>
</evidence>
<dbReference type="Pfam" id="PF01641">
    <property type="entry name" value="SelR"/>
    <property type="match status" value="1"/>
</dbReference>
<protein>
    <recommendedName>
        <fullName evidence="1">peptide-methionine (R)-S-oxide reductase</fullName>
        <ecNumber evidence="1">1.8.4.12</ecNumber>
    </recommendedName>
</protein>
<dbReference type="GO" id="GO:0006979">
    <property type="term" value="P:response to oxidative stress"/>
    <property type="evidence" value="ECO:0007669"/>
    <property type="project" value="InterPro"/>
</dbReference>
<organism evidence="5 6">
    <name type="scientific">Candidatus Microsaccharimonas sossegonensis</name>
    <dbReference type="NCBI Taxonomy" id="2506948"/>
    <lineage>
        <taxon>Bacteria</taxon>
        <taxon>Candidatus Saccharimonadota</taxon>
        <taxon>Candidatus Saccharimonadia</taxon>
        <taxon>Candidatus Saccharimonadales</taxon>
        <taxon>Candidatus Saccharimonadaceae</taxon>
        <taxon>Candidatus Microsaccharimonas</taxon>
    </lineage>
</organism>
<evidence type="ECO:0000256" key="2">
    <source>
        <dbReference type="ARBA" id="ARBA00023002"/>
    </source>
</evidence>
<dbReference type="InterPro" id="IPR028427">
    <property type="entry name" value="Met_Sox_Rdtase_MsrB"/>
</dbReference>
<dbReference type="PANTHER" id="PTHR10173">
    <property type="entry name" value="METHIONINE SULFOXIDE REDUCTASE"/>
    <property type="match status" value="1"/>
</dbReference>
<dbReference type="Gene3D" id="2.170.150.20">
    <property type="entry name" value="Peptide methionine sulfoxide reductase"/>
    <property type="match status" value="1"/>
</dbReference>
<comment type="catalytic activity">
    <reaction evidence="3">
        <text>L-methionyl-[protein] + [thioredoxin]-disulfide + H2O = L-methionyl-(R)-S-oxide-[protein] + [thioredoxin]-dithiol</text>
        <dbReference type="Rhea" id="RHEA:24164"/>
        <dbReference type="Rhea" id="RHEA-COMP:10698"/>
        <dbReference type="Rhea" id="RHEA-COMP:10700"/>
        <dbReference type="Rhea" id="RHEA-COMP:12313"/>
        <dbReference type="Rhea" id="RHEA-COMP:12314"/>
        <dbReference type="ChEBI" id="CHEBI:15377"/>
        <dbReference type="ChEBI" id="CHEBI:16044"/>
        <dbReference type="ChEBI" id="CHEBI:29950"/>
        <dbReference type="ChEBI" id="CHEBI:45764"/>
        <dbReference type="ChEBI" id="CHEBI:50058"/>
        <dbReference type="EC" id="1.8.4.12"/>
    </reaction>
</comment>
<dbReference type="EMBL" id="SCKX01000001">
    <property type="protein sequence ID" value="RWZ78418.1"/>
    <property type="molecule type" value="Genomic_DNA"/>
</dbReference>
<dbReference type="PANTHER" id="PTHR10173:SF52">
    <property type="entry name" value="METHIONINE-R-SULFOXIDE REDUCTASE B1"/>
    <property type="match status" value="1"/>
</dbReference>
<dbReference type="SUPFAM" id="SSF51316">
    <property type="entry name" value="Mss4-like"/>
    <property type="match status" value="1"/>
</dbReference>